<feature type="transmembrane region" description="Helical" evidence="8">
    <location>
        <begin position="323"/>
        <end position="341"/>
    </location>
</feature>
<organism evidence="9 10">
    <name type="scientific">Nocardioides panacihumi</name>
    <dbReference type="NCBI Taxonomy" id="400774"/>
    <lineage>
        <taxon>Bacteria</taxon>
        <taxon>Bacillati</taxon>
        <taxon>Actinomycetota</taxon>
        <taxon>Actinomycetes</taxon>
        <taxon>Propionibacteriales</taxon>
        <taxon>Nocardioidaceae</taxon>
        <taxon>Nocardioides</taxon>
    </lineage>
</organism>
<evidence type="ECO:0000256" key="2">
    <source>
        <dbReference type="ARBA" id="ARBA00022475"/>
    </source>
</evidence>
<keyword evidence="4" id="KW-0808">Transferase</keyword>
<accession>A0ABN2RP69</accession>
<feature type="transmembrane region" description="Helical" evidence="8">
    <location>
        <begin position="21"/>
        <end position="37"/>
    </location>
</feature>
<evidence type="ECO:0000256" key="6">
    <source>
        <dbReference type="ARBA" id="ARBA00022989"/>
    </source>
</evidence>
<dbReference type="PANTHER" id="PTHR33908">
    <property type="entry name" value="MANNOSYLTRANSFERASE YKCB-RELATED"/>
    <property type="match status" value="1"/>
</dbReference>
<comment type="subcellular location">
    <subcellularLocation>
        <location evidence="1">Cell membrane</location>
        <topology evidence="1">Multi-pass membrane protein</topology>
    </subcellularLocation>
</comment>
<keyword evidence="10" id="KW-1185">Reference proteome</keyword>
<dbReference type="EMBL" id="BAAAPB010000004">
    <property type="protein sequence ID" value="GAA1972520.1"/>
    <property type="molecule type" value="Genomic_DNA"/>
</dbReference>
<feature type="transmembrane region" description="Helical" evidence="8">
    <location>
        <begin position="272"/>
        <end position="292"/>
    </location>
</feature>
<sequence>MRRREVPARDADRVRRRTSPYLPLVLAVLAAAVRLPLLARPLSPDEGGFLLLAAQWAPGSSVYGDYWVDRPPLLIGLFGLADQLGGAVGLRVLGMVAVAASVVLAGAIGRVAAPGRRWAPTLTAATAAVFLSTPLFGTREVNGELLASPFVLGGLLAVFLAVAGRTTAWWAAAGVLAVCAMAVKQNMADVVVAGVIALAWQLRVQGVRRAAYGALAAVAGGAAAIAALLVWAELRGTEPRELWDAVVAFRFQAAAVISAAEPSSASSRLHGMLRAFVLSGAPLLFLLPLVPARRARERGCLPLVAAAVCLWEVFGVAGGGSYWWHYLVGLVPGLVLVVAAIARHRPGLQAAVALVLVCATVSGLLSAAAHPMTTGSVSEDERAADYVAAHARPGDTGLVAFGVPSILQKAGLHSPYEYIWSLPVRVRDPKLTELTGVLSGPHHPTWVVVSGASLDTWGVDATSAQQVLDARYRLVGVVGQWRFFHALDGHGTLTP</sequence>
<dbReference type="Proteomes" id="UP001500571">
    <property type="component" value="Unassembled WGS sequence"/>
</dbReference>
<evidence type="ECO:0000256" key="7">
    <source>
        <dbReference type="ARBA" id="ARBA00023136"/>
    </source>
</evidence>
<proteinExistence type="predicted"/>
<comment type="caution">
    <text evidence="9">The sequence shown here is derived from an EMBL/GenBank/DDBJ whole genome shotgun (WGS) entry which is preliminary data.</text>
</comment>
<evidence type="ECO:0000256" key="8">
    <source>
        <dbReference type="SAM" id="Phobius"/>
    </source>
</evidence>
<feature type="transmembrane region" description="Helical" evidence="8">
    <location>
        <begin position="88"/>
        <end position="112"/>
    </location>
</feature>
<dbReference type="InterPro" id="IPR050297">
    <property type="entry name" value="LipidA_mod_glycosyltrf_83"/>
</dbReference>
<keyword evidence="6 8" id="KW-1133">Transmembrane helix</keyword>
<keyword evidence="5 8" id="KW-0812">Transmembrane</keyword>
<reference evidence="9 10" key="1">
    <citation type="journal article" date="2019" name="Int. J. Syst. Evol. Microbiol.">
        <title>The Global Catalogue of Microorganisms (GCM) 10K type strain sequencing project: providing services to taxonomists for standard genome sequencing and annotation.</title>
        <authorList>
            <consortium name="The Broad Institute Genomics Platform"/>
            <consortium name="The Broad Institute Genome Sequencing Center for Infectious Disease"/>
            <person name="Wu L."/>
            <person name="Ma J."/>
        </authorList>
    </citation>
    <scope>NUCLEOTIDE SEQUENCE [LARGE SCALE GENOMIC DNA]</scope>
    <source>
        <strain evidence="9 10">JCM 15309</strain>
    </source>
</reference>
<feature type="transmembrane region" description="Helical" evidence="8">
    <location>
        <begin position="348"/>
        <end position="369"/>
    </location>
</feature>
<evidence type="ECO:0000256" key="5">
    <source>
        <dbReference type="ARBA" id="ARBA00022692"/>
    </source>
</evidence>
<dbReference type="RefSeq" id="WP_344047419.1">
    <property type="nucleotide sequence ID" value="NZ_BAAAPB010000004.1"/>
</dbReference>
<keyword evidence="3" id="KW-0328">Glycosyltransferase</keyword>
<feature type="transmembrane region" description="Helical" evidence="8">
    <location>
        <begin position="212"/>
        <end position="232"/>
    </location>
</feature>
<dbReference type="PANTHER" id="PTHR33908:SF11">
    <property type="entry name" value="MEMBRANE PROTEIN"/>
    <property type="match status" value="1"/>
</dbReference>
<gene>
    <name evidence="9" type="ORF">GCM10009798_37100</name>
</gene>
<feature type="transmembrane region" description="Helical" evidence="8">
    <location>
        <begin position="299"/>
        <end position="317"/>
    </location>
</feature>
<keyword evidence="7 8" id="KW-0472">Membrane</keyword>
<feature type="transmembrane region" description="Helical" evidence="8">
    <location>
        <begin position="118"/>
        <end position="138"/>
    </location>
</feature>
<protein>
    <recommendedName>
        <fullName evidence="11">Glycosyltransferase RgtA/B/C/D-like domain-containing protein</fullName>
    </recommendedName>
</protein>
<keyword evidence="2" id="KW-1003">Cell membrane</keyword>
<evidence type="ECO:0008006" key="11">
    <source>
        <dbReference type="Google" id="ProtNLM"/>
    </source>
</evidence>
<name>A0ABN2RP69_9ACTN</name>
<evidence type="ECO:0000256" key="4">
    <source>
        <dbReference type="ARBA" id="ARBA00022679"/>
    </source>
</evidence>
<evidence type="ECO:0000313" key="10">
    <source>
        <dbReference type="Proteomes" id="UP001500571"/>
    </source>
</evidence>
<evidence type="ECO:0000313" key="9">
    <source>
        <dbReference type="EMBL" id="GAA1972520.1"/>
    </source>
</evidence>
<evidence type="ECO:0000256" key="1">
    <source>
        <dbReference type="ARBA" id="ARBA00004651"/>
    </source>
</evidence>
<evidence type="ECO:0000256" key="3">
    <source>
        <dbReference type="ARBA" id="ARBA00022676"/>
    </source>
</evidence>